<evidence type="ECO:0000313" key="2">
    <source>
        <dbReference type="EMBL" id="AEH62013.1"/>
    </source>
</evidence>
<dbReference type="Proteomes" id="UP000001494">
    <property type="component" value="Chromosome"/>
</dbReference>
<gene>
    <name evidence="2" type="ordered locus">Zmob_0160</name>
</gene>
<evidence type="ECO:0000313" key="3">
    <source>
        <dbReference type="Proteomes" id="UP000001494"/>
    </source>
</evidence>
<organism evidence="2 3">
    <name type="scientific">Zymomonas mobilis subsp. mobilis (strain ATCC 10988 / DSM 424 / LMG 404 / NCIMB 8938 / NRRL B-806 / ZM1)</name>
    <dbReference type="NCBI Taxonomy" id="555217"/>
    <lineage>
        <taxon>Bacteria</taxon>
        <taxon>Pseudomonadati</taxon>
        <taxon>Pseudomonadota</taxon>
        <taxon>Alphaproteobacteria</taxon>
        <taxon>Sphingomonadales</taxon>
        <taxon>Zymomonadaceae</taxon>
        <taxon>Zymomonas</taxon>
    </lineage>
</organism>
<dbReference type="RefSeq" id="WP_014500361.1">
    <property type="nucleotide sequence ID" value="NC_017262.1"/>
</dbReference>
<protein>
    <submittedName>
        <fullName evidence="2">ATPase BadF/BadG/BcrA/BcrD type</fullName>
    </submittedName>
</protein>
<dbReference type="PANTHER" id="PTHR43190">
    <property type="entry name" value="N-ACETYL-D-GLUCOSAMINE KINASE"/>
    <property type="match status" value="1"/>
</dbReference>
<name>A0A0H3FW22_ZYMMA</name>
<dbReference type="Gene3D" id="3.30.420.40">
    <property type="match status" value="2"/>
</dbReference>
<reference evidence="2 3" key="1">
    <citation type="journal article" date="2011" name="J. Bacteriol.">
        <title>Genome sequence of the ethanol-producing Zymomonas mobilis subsp. mobilis lectotype strain ATCC 10988.</title>
        <authorList>
            <person name="Pappas K.M."/>
            <person name="Kouvelis V.N."/>
            <person name="Saunders E."/>
            <person name="Brettin T.S."/>
            <person name="Bruce D."/>
            <person name="Detter C."/>
            <person name="Balakireva M."/>
            <person name="Han C.S."/>
            <person name="Savvakis G."/>
            <person name="Kyrpides N.C."/>
            <person name="Typas M.A."/>
        </authorList>
    </citation>
    <scope>NUCLEOTIDE SEQUENCE [LARGE SCALE GENOMIC DNA]</scope>
    <source>
        <strain evidence="3">ATCC 10988 / DSM 424 / CCUG 17860 / LMG 404 / NCIMB 8938 / NRRL B-806 / ZM1</strain>
    </source>
</reference>
<dbReference type="KEGG" id="zmm:Zmob_0160"/>
<sequence length="286" mass="30596">MVYFLGVDAGGSHCRSRLTDQNGRILGSAEIGAANARIGIANLWPLLMQVTELACQEAGLNKNDWSSVHAAFGIAGLSRPGLQRALEEMPSPFAAIRYTGDDEIANIGAHRGHDGAILILGTGSIAHIRIDGKSETLGGYGFPISDEASGAWLGLESIRHSLRAYDGRIQKTIFTERVIHHFSDDILGLVAWMDAATATDYALFAPWVIEAGIEGDPVAYSIIQKAVAYIENFIEVIFQKGVARCCLMGGLAAPFMPWLSNHISCKLSPSQGDALDGALILSGLKF</sequence>
<dbReference type="CDD" id="cd24082">
    <property type="entry name" value="ASKHA_NBD_GspK-like"/>
    <property type="match status" value="1"/>
</dbReference>
<feature type="domain" description="ATPase BadF/BadG/BcrA/BcrD type" evidence="1">
    <location>
        <begin position="5"/>
        <end position="253"/>
    </location>
</feature>
<dbReference type="PANTHER" id="PTHR43190:SF3">
    <property type="entry name" value="N-ACETYL-D-GLUCOSAMINE KINASE"/>
    <property type="match status" value="1"/>
</dbReference>
<evidence type="ECO:0000259" key="1">
    <source>
        <dbReference type="Pfam" id="PF01869"/>
    </source>
</evidence>
<dbReference type="InterPro" id="IPR002731">
    <property type="entry name" value="ATPase_BadF"/>
</dbReference>
<dbReference type="Pfam" id="PF01869">
    <property type="entry name" value="BcrAD_BadFG"/>
    <property type="match status" value="1"/>
</dbReference>
<dbReference type="OrthoDB" id="63487at2"/>
<accession>A0A0H3FW22</accession>
<proteinExistence type="predicted"/>
<dbReference type="InterPro" id="IPR043129">
    <property type="entry name" value="ATPase_NBD"/>
</dbReference>
<dbReference type="InterPro" id="IPR052519">
    <property type="entry name" value="Euk-type_GlcNAc_Kinase"/>
</dbReference>
<dbReference type="HOGENOM" id="CLU_016274_2_0_5"/>
<dbReference type="AlphaFoldDB" id="A0A0H3FW22"/>
<dbReference type="eggNOG" id="COG2971">
    <property type="taxonomic scope" value="Bacteria"/>
</dbReference>
<dbReference type="SUPFAM" id="SSF53067">
    <property type="entry name" value="Actin-like ATPase domain"/>
    <property type="match status" value="2"/>
</dbReference>
<dbReference type="EMBL" id="CP002850">
    <property type="protein sequence ID" value="AEH62013.1"/>
    <property type="molecule type" value="Genomic_DNA"/>
</dbReference>